<dbReference type="InterPro" id="IPR036648">
    <property type="entry name" value="CN_Hdrase_a/SCN_Hdrase_g_sf"/>
</dbReference>
<dbReference type="STRING" id="683260.SAMN05421874_11680"/>
<dbReference type="OrthoDB" id="3538063at2"/>
<dbReference type="SUPFAM" id="SSF56209">
    <property type="entry name" value="Nitrile hydratase alpha chain"/>
    <property type="match status" value="1"/>
</dbReference>
<evidence type="ECO:0008006" key="3">
    <source>
        <dbReference type="Google" id="ProtNLM"/>
    </source>
</evidence>
<dbReference type="RefSeq" id="WP_090769248.1">
    <property type="nucleotide sequence ID" value="NZ_FNFB01000016.1"/>
</dbReference>
<dbReference type="EMBL" id="FNFB01000016">
    <property type="protein sequence ID" value="SDL13323.1"/>
    <property type="molecule type" value="Genomic_DNA"/>
</dbReference>
<evidence type="ECO:0000313" key="1">
    <source>
        <dbReference type="EMBL" id="SDL13323.1"/>
    </source>
</evidence>
<dbReference type="Proteomes" id="UP000198683">
    <property type="component" value="Unassembled WGS sequence"/>
</dbReference>
<accession>A0A1G9HLC8</accession>
<evidence type="ECO:0000313" key="2">
    <source>
        <dbReference type="Proteomes" id="UP000198683"/>
    </source>
</evidence>
<dbReference type="AlphaFoldDB" id="A0A1G9HLC8"/>
<protein>
    <recommendedName>
        <fullName evidence="3">TOMM peptide</fullName>
    </recommendedName>
</protein>
<reference evidence="1 2" key="1">
    <citation type="submission" date="2016-10" db="EMBL/GenBank/DDBJ databases">
        <authorList>
            <person name="de Groot N.N."/>
        </authorList>
    </citation>
    <scope>NUCLEOTIDE SEQUENCE [LARGE SCALE GENOMIC DNA]</scope>
    <source>
        <strain evidence="1 2">CGMCC 4.5681</strain>
    </source>
</reference>
<sequence>MGESVYILGDEDRRKFARLIAAAWADEEIKARYERRPRPMLAEFGIAYPEGVVTPPLPDRPAGEFDVEELESAAGGSLGSASSVSSIGGSALTAWTVGSSGS</sequence>
<gene>
    <name evidence="1" type="ORF">SAMN05421874_11680</name>
</gene>
<proteinExistence type="predicted"/>
<dbReference type="GO" id="GO:0046914">
    <property type="term" value="F:transition metal ion binding"/>
    <property type="evidence" value="ECO:0007669"/>
    <property type="project" value="InterPro"/>
</dbReference>
<name>A0A1G9HLC8_9ACTN</name>
<keyword evidence="2" id="KW-1185">Reference proteome</keyword>
<dbReference type="GO" id="GO:0003824">
    <property type="term" value="F:catalytic activity"/>
    <property type="evidence" value="ECO:0007669"/>
    <property type="project" value="InterPro"/>
</dbReference>
<dbReference type="Gene3D" id="3.90.330.10">
    <property type="entry name" value="Nitrile hydratase alpha /Thiocyanate hydrolase gamma"/>
    <property type="match status" value="1"/>
</dbReference>
<organism evidence="1 2">
    <name type="scientific">Nonomuraea maritima</name>
    <dbReference type="NCBI Taxonomy" id="683260"/>
    <lineage>
        <taxon>Bacteria</taxon>
        <taxon>Bacillati</taxon>
        <taxon>Actinomycetota</taxon>
        <taxon>Actinomycetes</taxon>
        <taxon>Streptosporangiales</taxon>
        <taxon>Streptosporangiaceae</taxon>
        <taxon>Nonomuraea</taxon>
    </lineage>
</organism>